<name>A0ABT5F7C8_9BACT</name>
<evidence type="ECO:0008006" key="4">
    <source>
        <dbReference type="Google" id="ProtNLM"/>
    </source>
</evidence>
<sequence>MENGPTINVHGQAIARTESDAGGSDVPSANEPHQLCWFCKKRPATHTHTQTNFSERVCATCLDRLQLQHDFEHAWLHFLELLNEERYDEVLAGVDAFLEANRHRDHDQWLARSVAMSRETVLFEAGRYAEADEACDAWGRFPFDNVTDRWSHGSSKARIALALGRPQEALTIFEEAFSHQDPRYASAIPYYLHWLVDCSDAVGQPVDEKWRRVAEAGAEDFAVEMPVRGSLGESMLALAEMTREMPSKRQREWKANHGGGAGEDKP</sequence>
<reference evidence="2 3" key="1">
    <citation type="submission" date="2022-11" db="EMBL/GenBank/DDBJ databases">
        <title>Minimal conservation of predation-associated metabolite biosynthetic gene clusters underscores biosynthetic potential of Myxococcota including descriptions for ten novel species: Archangium lansinium sp. nov., Myxococcus landrumus sp. nov., Nannocystis bai.</title>
        <authorList>
            <person name="Ahearne A."/>
            <person name="Stevens C."/>
            <person name="Dowd S."/>
        </authorList>
    </citation>
    <scope>NUCLEOTIDE SEQUENCE [LARGE SCALE GENOMIC DNA]</scope>
    <source>
        <strain evidence="2 3">RJM3</strain>
    </source>
</reference>
<proteinExistence type="predicted"/>
<accession>A0ABT5F7C8</accession>
<protein>
    <recommendedName>
        <fullName evidence="4">Tetratricopeptide repeat protein</fullName>
    </recommendedName>
</protein>
<evidence type="ECO:0000313" key="2">
    <source>
        <dbReference type="EMBL" id="MDC0749377.1"/>
    </source>
</evidence>
<comment type="caution">
    <text evidence="2">The sequence shown here is derived from an EMBL/GenBank/DDBJ whole genome shotgun (WGS) entry which is preliminary data.</text>
</comment>
<keyword evidence="3" id="KW-1185">Reference proteome</keyword>
<feature type="compositionally biased region" description="Gly residues" evidence="1">
    <location>
        <begin position="257"/>
        <end position="266"/>
    </location>
</feature>
<evidence type="ECO:0000313" key="3">
    <source>
        <dbReference type="Proteomes" id="UP001221411"/>
    </source>
</evidence>
<dbReference type="Gene3D" id="1.25.40.1040">
    <property type="match status" value="1"/>
</dbReference>
<feature type="region of interest" description="Disordered" evidence="1">
    <location>
        <begin position="243"/>
        <end position="266"/>
    </location>
</feature>
<gene>
    <name evidence="2" type="ORF">POL67_49065</name>
</gene>
<evidence type="ECO:0000256" key="1">
    <source>
        <dbReference type="SAM" id="MobiDB-lite"/>
    </source>
</evidence>
<feature type="compositionally biased region" description="Basic and acidic residues" evidence="1">
    <location>
        <begin position="243"/>
        <end position="255"/>
    </location>
</feature>
<dbReference type="Proteomes" id="UP001221411">
    <property type="component" value="Unassembled WGS sequence"/>
</dbReference>
<organism evidence="2 3">
    <name type="scientific">Polyangium mundeleinium</name>
    <dbReference type="NCBI Taxonomy" id="2995306"/>
    <lineage>
        <taxon>Bacteria</taxon>
        <taxon>Pseudomonadati</taxon>
        <taxon>Myxococcota</taxon>
        <taxon>Polyangia</taxon>
        <taxon>Polyangiales</taxon>
        <taxon>Polyangiaceae</taxon>
        <taxon>Polyangium</taxon>
    </lineage>
</organism>
<dbReference type="RefSeq" id="WP_271929149.1">
    <property type="nucleotide sequence ID" value="NZ_JAQNDO010000001.1"/>
</dbReference>
<dbReference type="EMBL" id="JAQNDO010000001">
    <property type="protein sequence ID" value="MDC0749377.1"/>
    <property type="molecule type" value="Genomic_DNA"/>
</dbReference>